<dbReference type="InterPro" id="IPR004089">
    <property type="entry name" value="MCPsignal_dom"/>
</dbReference>
<keyword evidence="8" id="KW-1185">Reference proteome</keyword>
<comment type="caution">
    <text evidence="7">The sequence shown here is derived from an EMBL/GenBank/DDBJ whole genome shotgun (WGS) entry which is preliminary data.</text>
</comment>
<comment type="similarity">
    <text evidence="2">Belongs to the methyl-accepting chemotaxis (MCP) protein family.</text>
</comment>
<evidence type="ECO:0000256" key="5">
    <source>
        <dbReference type="SAM" id="Phobius"/>
    </source>
</evidence>
<dbReference type="InterPro" id="IPR004090">
    <property type="entry name" value="Chemotax_Me-accpt_rcpt"/>
</dbReference>
<dbReference type="PROSITE" id="PS50111">
    <property type="entry name" value="CHEMOTAXIS_TRANSDUC_2"/>
    <property type="match status" value="1"/>
</dbReference>
<evidence type="ECO:0000256" key="1">
    <source>
        <dbReference type="ARBA" id="ARBA00022500"/>
    </source>
</evidence>
<keyword evidence="1" id="KW-0145">Chemotaxis</keyword>
<evidence type="ECO:0000256" key="2">
    <source>
        <dbReference type="ARBA" id="ARBA00029447"/>
    </source>
</evidence>
<dbReference type="SMART" id="SM00283">
    <property type="entry name" value="MA"/>
    <property type="match status" value="1"/>
</dbReference>
<keyword evidence="3" id="KW-0807">Transducer</keyword>
<keyword evidence="5" id="KW-0472">Membrane</keyword>
<evidence type="ECO:0000313" key="8">
    <source>
        <dbReference type="Proteomes" id="UP000605676"/>
    </source>
</evidence>
<dbReference type="InterPro" id="IPR051310">
    <property type="entry name" value="MCP_chemotaxis"/>
</dbReference>
<accession>A0ABS1HGU3</accession>
<feature type="region of interest" description="Disordered" evidence="4">
    <location>
        <begin position="475"/>
        <end position="494"/>
    </location>
</feature>
<sequence length="555" mass="60180">MNIKNLKLGQQLLVSFGLVLTVFVVSSLIQINRLNALGAVQDEGAQRADDAIIITEASALPYQFYQIIGDAIINRDLLAAQNDWSNIVSEASVDYQTIQDILDTDLEKRMFSESKEAKKQLITLVESGLLPLLNTDLTGKGEEEIQQLDLEVKKLDAQFDRLIIQMREPLLQIRQELIDESAEADEVYDASQDFLITLSLIFLGVAIILAIIISIAITRSITSSLGGEPSELEEIANRMGNGDLTINTNDVNNRQGVIRKMLEMVDRLKSVMVSVTTGADNINSASQQLSGGAQQISSGVSEQAASAEEVSSSMEEMAANIQQNTVNALKTRELSGKASKDVEEVAAASEESMQAVNDINDKINVVVQIAEKTDLLAINAAVEAARAGDEGRGFAVVAAEVRKLAERSQEAANSIVSLAERGAQLSEKSTAMLKAIVPNIIETSQLVDEIATGSQEQETGVNQVNSAIQQLSHVTQQNASNSEEMASSSEELSSQANELEEITSFFKLGHTTRRRSNGVKKADFIAQPNLGNIAQQGVEFDMSQMDSSLKDYQNI</sequence>
<dbReference type="SUPFAM" id="SSF58104">
    <property type="entry name" value="Methyl-accepting chemotaxis protein (MCP) signaling domain"/>
    <property type="match status" value="1"/>
</dbReference>
<dbReference type="EMBL" id="JAENRR010000009">
    <property type="protein sequence ID" value="MBK3516891.1"/>
    <property type="molecule type" value="Genomic_DNA"/>
</dbReference>
<dbReference type="Pfam" id="PF00015">
    <property type="entry name" value="MCPsignal"/>
    <property type="match status" value="1"/>
</dbReference>
<name>A0ABS1HGU3_9BACT</name>
<dbReference type="PANTHER" id="PTHR43531">
    <property type="entry name" value="PROTEIN ICFG"/>
    <property type="match status" value="1"/>
</dbReference>
<feature type="transmembrane region" description="Helical" evidence="5">
    <location>
        <begin position="194"/>
        <end position="217"/>
    </location>
</feature>
<dbReference type="RefSeq" id="WP_200464114.1">
    <property type="nucleotide sequence ID" value="NZ_JAENRR010000009.1"/>
</dbReference>
<dbReference type="PANTHER" id="PTHR43531:SF11">
    <property type="entry name" value="METHYL-ACCEPTING CHEMOTAXIS PROTEIN 3"/>
    <property type="match status" value="1"/>
</dbReference>
<gene>
    <name evidence="7" type="ORF">JIV24_06025</name>
</gene>
<feature type="transmembrane region" description="Helical" evidence="5">
    <location>
        <begin position="12"/>
        <end position="31"/>
    </location>
</feature>
<proteinExistence type="inferred from homology"/>
<keyword evidence="5" id="KW-0812">Transmembrane</keyword>
<evidence type="ECO:0000256" key="3">
    <source>
        <dbReference type="PROSITE-ProRule" id="PRU00284"/>
    </source>
</evidence>
<keyword evidence="5" id="KW-1133">Transmembrane helix</keyword>
<evidence type="ECO:0000259" key="6">
    <source>
        <dbReference type="PROSITE" id="PS50111"/>
    </source>
</evidence>
<dbReference type="PRINTS" id="PR00260">
    <property type="entry name" value="CHEMTRNSDUCR"/>
</dbReference>
<reference evidence="7 8" key="1">
    <citation type="submission" date="2021-01" db="EMBL/GenBank/DDBJ databases">
        <title>Carboxyliciviraga sp.nov., isolated from coastal sediments.</title>
        <authorList>
            <person name="Lu D."/>
            <person name="Zhang T."/>
        </authorList>
    </citation>
    <scope>NUCLEOTIDE SEQUENCE [LARGE SCALE GENOMIC DNA]</scope>
    <source>
        <strain evidence="7 8">N1Y132</strain>
    </source>
</reference>
<feature type="domain" description="Methyl-accepting transducer" evidence="6">
    <location>
        <begin position="271"/>
        <end position="493"/>
    </location>
</feature>
<dbReference type="Proteomes" id="UP000605676">
    <property type="component" value="Unassembled WGS sequence"/>
</dbReference>
<protein>
    <recommendedName>
        <fullName evidence="6">Methyl-accepting transducer domain-containing protein</fullName>
    </recommendedName>
</protein>
<feature type="compositionally biased region" description="Low complexity" evidence="4">
    <location>
        <begin position="477"/>
        <end position="494"/>
    </location>
</feature>
<evidence type="ECO:0000313" key="7">
    <source>
        <dbReference type="EMBL" id="MBK3516891.1"/>
    </source>
</evidence>
<organism evidence="7 8">
    <name type="scientific">Carboxylicivirga marina</name>
    <dbReference type="NCBI Taxonomy" id="2800988"/>
    <lineage>
        <taxon>Bacteria</taxon>
        <taxon>Pseudomonadati</taxon>
        <taxon>Bacteroidota</taxon>
        <taxon>Bacteroidia</taxon>
        <taxon>Marinilabiliales</taxon>
        <taxon>Marinilabiliaceae</taxon>
        <taxon>Carboxylicivirga</taxon>
    </lineage>
</organism>
<evidence type="ECO:0000256" key="4">
    <source>
        <dbReference type="SAM" id="MobiDB-lite"/>
    </source>
</evidence>
<dbReference type="Gene3D" id="1.10.287.950">
    <property type="entry name" value="Methyl-accepting chemotaxis protein"/>
    <property type="match status" value="1"/>
</dbReference>